<comment type="caution">
    <text evidence="2">The sequence shown here is derived from an EMBL/GenBank/DDBJ whole genome shotgun (WGS) entry which is preliminary data.</text>
</comment>
<name>A0AAW9RUZ1_9BACT</name>
<protein>
    <submittedName>
        <fullName evidence="2">Uncharacterized protein</fullName>
    </submittedName>
</protein>
<dbReference type="EMBL" id="JBDKWZ010000006">
    <property type="protein sequence ID" value="MEN7548594.1"/>
    <property type="molecule type" value="Genomic_DNA"/>
</dbReference>
<sequence>MEIHLKITGTLLIVLAGIHVIFPKYFNWENELKSLSLINKQMMGIHTFFVALIVLLMGLLCVTSAKELLHTPLGSKVALGLGIFWLLRLLVQFFGYSSKLWRGKKFETFVHIVFSALWTYLTGIFLAVYWMS</sequence>
<evidence type="ECO:0000313" key="3">
    <source>
        <dbReference type="Proteomes" id="UP001403385"/>
    </source>
</evidence>
<feature type="transmembrane region" description="Helical" evidence="1">
    <location>
        <begin position="47"/>
        <end position="65"/>
    </location>
</feature>
<feature type="transmembrane region" description="Helical" evidence="1">
    <location>
        <begin position="77"/>
        <end position="96"/>
    </location>
</feature>
<organism evidence="2 3">
    <name type="scientific">Rapidithrix thailandica</name>
    <dbReference type="NCBI Taxonomy" id="413964"/>
    <lineage>
        <taxon>Bacteria</taxon>
        <taxon>Pseudomonadati</taxon>
        <taxon>Bacteroidota</taxon>
        <taxon>Cytophagia</taxon>
        <taxon>Cytophagales</taxon>
        <taxon>Flammeovirgaceae</taxon>
        <taxon>Rapidithrix</taxon>
    </lineage>
</organism>
<reference evidence="2 3" key="1">
    <citation type="submission" date="2024-04" db="EMBL/GenBank/DDBJ databases">
        <title>Novel genus in family Flammeovirgaceae.</title>
        <authorList>
            <person name="Nguyen T.H."/>
            <person name="Vuong T.Q."/>
            <person name="Le H."/>
            <person name="Kim S.-G."/>
        </authorList>
    </citation>
    <scope>NUCLEOTIDE SEQUENCE [LARGE SCALE GENOMIC DNA]</scope>
    <source>
        <strain evidence="2 3">JCM 23209</strain>
    </source>
</reference>
<keyword evidence="1" id="KW-0812">Transmembrane</keyword>
<keyword evidence="1" id="KW-0472">Membrane</keyword>
<feature type="transmembrane region" description="Helical" evidence="1">
    <location>
        <begin position="108"/>
        <end position="131"/>
    </location>
</feature>
<feature type="transmembrane region" description="Helical" evidence="1">
    <location>
        <begin position="6"/>
        <end position="26"/>
    </location>
</feature>
<proteinExistence type="predicted"/>
<keyword evidence="3" id="KW-1185">Reference proteome</keyword>
<keyword evidence="1" id="KW-1133">Transmembrane helix</keyword>
<evidence type="ECO:0000313" key="2">
    <source>
        <dbReference type="EMBL" id="MEN7548594.1"/>
    </source>
</evidence>
<dbReference type="Proteomes" id="UP001403385">
    <property type="component" value="Unassembled WGS sequence"/>
</dbReference>
<evidence type="ECO:0000256" key="1">
    <source>
        <dbReference type="SAM" id="Phobius"/>
    </source>
</evidence>
<dbReference type="RefSeq" id="WP_346821373.1">
    <property type="nucleotide sequence ID" value="NZ_JBDKWZ010000006.1"/>
</dbReference>
<dbReference type="AlphaFoldDB" id="A0AAW9RUZ1"/>
<accession>A0AAW9RUZ1</accession>
<gene>
    <name evidence="2" type="ORF">AAG747_11775</name>
</gene>